<dbReference type="AlphaFoldDB" id="A0A915MY10"/>
<evidence type="ECO:0000313" key="1">
    <source>
        <dbReference type="Proteomes" id="UP000887561"/>
    </source>
</evidence>
<proteinExistence type="predicted"/>
<sequence>MGGSNVVFLDIHVGVTVLDDFKDVPRSFNLPVLDLNRQVGHLKDCYKSKRSDLADLFTRQKNFFVEKNVDVDEFEVWIGCLYALKGQHYLSLILICPFPLSSVPQGVYRNRLMLY</sequence>
<organism evidence="1 2">
    <name type="scientific">Meloidogyne javanica</name>
    <name type="common">Root-knot nematode worm</name>
    <dbReference type="NCBI Taxonomy" id="6303"/>
    <lineage>
        <taxon>Eukaryota</taxon>
        <taxon>Metazoa</taxon>
        <taxon>Ecdysozoa</taxon>
        <taxon>Nematoda</taxon>
        <taxon>Chromadorea</taxon>
        <taxon>Rhabditida</taxon>
        <taxon>Tylenchina</taxon>
        <taxon>Tylenchomorpha</taxon>
        <taxon>Tylenchoidea</taxon>
        <taxon>Meloidogynidae</taxon>
        <taxon>Meloidogyninae</taxon>
        <taxon>Meloidogyne</taxon>
        <taxon>Meloidogyne incognita group</taxon>
    </lineage>
</organism>
<reference evidence="2" key="1">
    <citation type="submission" date="2022-11" db="UniProtKB">
        <authorList>
            <consortium name="WormBaseParasite"/>
        </authorList>
    </citation>
    <scope>IDENTIFICATION</scope>
</reference>
<protein>
    <submittedName>
        <fullName evidence="2">Uncharacterized protein</fullName>
    </submittedName>
</protein>
<accession>A0A915MY10</accession>
<name>A0A915MY10_MELJA</name>
<dbReference type="WBParaSite" id="scaffold5481_cov159.g9596">
    <property type="protein sequence ID" value="scaffold5481_cov159.g9596"/>
    <property type="gene ID" value="scaffold5481_cov159.g9596"/>
</dbReference>
<dbReference type="Proteomes" id="UP000887561">
    <property type="component" value="Unplaced"/>
</dbReference>
<evidence type="ECO:0000313" key="2">
    <source>
        <dbReference type="WBParaSite" id="scaffold5481_cov159.g9596"/>
    </source>
</evidence>
<keyword evidence="1" id="KW-1185">Reference proteome</keyword>